<protein>
    <recommendedName>
        <fullName evidence="3">HPt domain-containing protein</fullName>
    </recommendedName>
</protein>
<dbReference type="EMBL" id="LVHF01000012">
    <property type="protein sequence ID" value="OAN18061.1"/>
    <property type="molecule type" value="Genomic_DNA"/>
</dbReference>
<organism evidence="4 5">
    <name type="scientific">Photobacterium jeanii</name>
    <dbReference type="NCBI Taxonomy" id="858640"/>
    <lineage>
        <taxon>Bacteria</taxon>
        <taxon>Pseudomonadati</taxon>
        <taxon>Pseudomonadota</taxon>
        <taxon>Gammaproteobacteria</taxon>
        <taxon>Vibrionales</taxon>
        <taxon>Vibrionaceae</taxon>
        <taxon>Photobacterium</taxon>
    </lineage>
</organism>
<evidence type="ECO:0000313" key="5">
    <source>
        <dbReference type="Proteomes" id="UP000078503"/>
    </source>
</evidence>
<evidence type="ECO:0000256" key="2">
    <source>
        <dbReference type="PROSITE-ProRule" id="PRU00110"/>
    </source>
</evidence>
<dbReference type="InterPro" id="IPR036641">
    <property type="entry name" value="HPT_dom_sf"/>
</dbReference>
<proteinExistence type="predicted"/>
<dbReference type="GO" id="GO:0004672">
    <property type="term" value="F:protein kinase activity"/>
    <property type="evidence" value="ECO:0007669"/>
    <property type="project" value="UniProtKB-ARBA"/>
</dbReference>
<dbReference type="Proteomes" id="UP000078503">
    <property type="component" value="Unassembled WGS sequence"/>
</dbReference>
<keyword evidence="2" id="KW-0597">Phosphoprotein</keyword>
<dbReference type="InterPro" id="IPR008207">
    <property type="entry name" value="Sig_transdc_His_kin_Hpt_dom"/>
</dbReference>
<dbReference type="STRING" id="858640.A3K86_03855"/>
<gene>
    <name evidence="4" type="ORF">A3K86_03855</name>
</gene>
<evidence type="ECO:0000313" key="4">
    <source>
        <dbReference type="EMBL" id="OAN18061.1"/>
    </source>
</evidence>
<dbReference type="AlphaFoldDB" id="A0A178KLD4"/>
<dbReference type="Gene3D" id="1.20.120.160">
    <property type="entry name" value="HPT domain"/>
    <property type="match status" value="1"/>
</dbReference>
<feature type="domain" description="HPt" evidence="3">
    <location>
        <begin position="14"/>
        <end position="106"/>
    </location>
</feature>
<keyword evidence="1" id="KW-0902">Two-component regulatory system</keyword>
<reference evidence="4 5" key="1">
    <citation type="submission" date="2016-03" db="EMBL/GenBank/DDBJ databases">
        <title>Photobacterium proteolyticum sp. nov. a protease producing bacterium isolated from ocean sediments of Laizhou Bay.</title>
        <authorList>
            <person name="Li Y."/>
        </authorList>
    </citation>
    <scope>NUCLEOTIDE SEQUENCE [LARGE SCALE GENOMIC DNA]</scope>
    <source>
        <strain evidence="4 5">R-40508</strain>
    </source>
</reference>
<dbReference type="RefSeq" id="WP_068327973.1">
    <property type="nucleotide sequence ID" value="NZ_LVHF01000012.1"/>
</dbReference>
<dbReference type="PROSITE" id="PS50894">
    <property type="entry name" value="HPT"/>
    <property type="match status" value="1"/>
</dbReference>
<evidence type="ECO:0000259" key="3">
    <source>
        <dbReference type="PROSITE" id="PS50894"/>
    </source>
</evidence>
<evidence type="ECO:0000256" key="1">
    <source>
        <dbReference type="ARBA" id="ARBA00023012"/>
    </source>
</evidence>
<dbReference type="Pfam" id="PF01627">
    <property type="entry name" value="Hpt"/>
    <property type="match status" value="1"/>
</dbReference>
<feature type="modified residue" description="Phosphohistidine" evidence="2">
    <location>
        <position position="53"/>
    </location>
</feature>
<accession>A0A178KLD4</accession>
<dbReference type="OrthoDB" id="6401882at2"/>
<name>A0A178KLD4_9GAMM</name>
<keyword evidence="5" id="KW-1185">Reference proteome</keyword>
<dbReference type="GO" id="GO:0000160">
    <property type="term" value="P:phosphorelay signal transduction system"/>
    <property type="evidence" value="ECO:0007669"/>
    <property type="project" value="UniProtKB-KW"/>
</dbReference>
<comment type="caution">
    <text evidence="4">The sequence shown here is derived from an EMBL/GenBank/DDBJ whole genome shotgun (WGS) entry which is preliminary data.</text>
</comment>
<sequence>MINYAAFSESMDNDEDMMSMIVELYSAEHGDDVARIKELYANNDMETLFQTVHSLKGVLLTLCEEQATMQLEAIEVLCKNGNKPAAPMIDQVLVEIEKVNQQVTTLPIAN</sequence>
<dbReference type="SUPFAM" id="SSF47226">
    <property type="entry name" value="Histidine-containing phosphotransfer domain, HPT domain"/>
    <property type="match status" value="1"/>
</dbReference>